<comment type="caution">
    <text evidence="1">The sequence shown here is derived from an EMBL/GenBank/DDBJ whole genome shotgun (WGS) entry which is preliminary data.</text>
</comment>
<dbReference type="Pfam" id="PF14119">
    <property type="entry name" value="DUF4288"/>
    <property type="match status" value="1"/>
</dbReference>
<evidence type="ECO:0000313" key="2">
    <source>
        <dbReference type="Proteomes" id="UP000316095"/>
    </source>
</evidence>
<accession>A0A5C5XMK1</accession>
<name>A0A5C5XMK1_9PLAN</name>
<evidence type="ECO:0008006" key="3">
    <source>
        <dbReference type="Google" id="ProtNLM"/>
    </source>
</evidence>
<evidence type="ECO:0000313" key="1">
    <source>
        <dbReference type="EMBL" id="TWT63691.1"/>
    </source>
</evidence>
<proteinExistence type="predicted"/>
<sequence>MKNTEPWYGVRLIYHHKNDLCNAYEEQIVIVKAESFAEAIEQAEILAEDYQSETTVYTGHAMCFHVFDENESRLGHGTEVFSLIRKSDLEPSEYINRFYDTGTECAGEFE</sequence>
<dbReference type="RefSeq" id="WP_165441907.1">
    <property type="nucleotide sequence ID" value="NZ_SJPG01000001.1"/>
</dbReference>
<gene>
    <name evidence="1" type="ORF">Pan54_44490</name>
</gene>
<dbReference type="InterPro" id="IPR025630">
    <property type="entry name" value="DUF4288"/>
</dbReference>
<dbReference type="AlphaFoldDB" id="A0A5C5XMK1"/>
<keyword evidence="2" id="KW-1185">Reference proteome</keyword>
<protein>
    <recommendedName>
        <fullName evidence="3">DUF4288 domain-containing protein</fullName>
    </recommendedName>
</protein>
<organism evidence="1 2">
    <name type="scientific">Rubinisphaera italica</name>
    <dbReference type="NCBI Taxonomy" id="2527969"/>
    <lineage>
        <taxon>Bacteria</taxon>
        <taxon>Pseudomonadati</taxon>
        <taxon>Planctomycetota</taxon>
        <taxon>Planctomycetia</taxon>
        <taxon>Planctomycetales</taxon>
        <taxon>Planctomycetaceae</taxon>
        <taxon>Rubinisphaera</taxon>
    </lineage>
</organism>
<dbReference type="EMBL" id="SJPG01000001">
    <property type="protein sequence ID" value="TWT63691.1"/>
    <property type="molecule type" value="Genomic_DNA"/>
</dbReference>
<dbReference type="Proteomes" id="UP000316095">
    <property type="component" value="Unassembled WGS sequence"/>
</dbReference>
<reference evidence="1 2" key="1">
    <citation type="submission" date="2019-02" db="EMBL/GenBank/DDBJ databases">
        <title>Deep-cultivation of Planctomycetes and their phenomic and genomic characterization uncovers novel biology.</title>
        <authorList>
            <person name="Wiegand S."/>
            <person name="Jogler M."/>
            <person name="Boedeker C."/>
            <person name="Pinto D."/>
            <person name="Vollmers J."/>
            <person name="Rivas-Marin E."/>
            <person name="Kohn T."/>
            <person name="Peeters S.H."/>
            <person name="Heuer A."/>
            <person name="Rast P."/>
            <person name="Oberbeckmann S."/>
            <person name="Bunk B."/>
            <person name="Jeske O."/>
            <person name="Meyerdierks A."/>
            <person name="Storesund J.E."/>
            <person name="Kallscheuer N."/>
            <person name="Luecker S."/>
            <person name="Lage O.M."/>
            <person name="Pohl T."/>
            <person name="Merkel B.J."/>
            <person name="Hornburger P."/>
            <person name="Mueller R.-W."/>
            <person name="Bruemmer F."/>
            <person name="Labrenz M."/>
            <person name="Spormann A.M."/>
            <person name="Op Den Camp H."/>
            <person name="Overmann J."/>
            <person name="Amann R."/>
            <person name="Jetten M.S.M."/>
            <person name="Mascher T."/>
            <person name="Medema M.H."/>
            <person name="Devos D.P."/>
            <person name="Kaster A.-K."/>
            <person name="Ovreas L."/>
            <person name="Rohde M."/>
            <person name="Galperin M.Y."/>
            <person name="Jogler C."/>
        </authorList>
    </citation>
    <scope>NUCLEOTIDE SEQUENCE [LARGE SCALE GENOMIC DNA]</scope>
    <source>
        <strain evidence="1 2">Pan54</strain>
    </source>
</reference>